<comment type="cofactor">
    <cofactor evidence="5">
        <name>Mg(2+)</name>
        <dbReference type="ChEBI" id="CHEBI:18420"/>
    </cofactor>
</comment>
<keyword evidence="5" id="KW-0479">Metal-binding</keyword>
<dbReference type="PANTHER" id="PTHR23407">
    <property type="entry name" value="ATPASE INHIBITOR/5-FORMYLTETRAHYDROFOLATE CYCLO-LIGASE"/>
    <property type="match status" value="1"/>
</dbReference>
<dbReference type="GO" id="GO:0005524">
    <property type="term" value="F:ATP binding"/>
    <property type="evidence" value="ECO:0007669"/>
    <property type="project" value="UniProtKB-KW"/>
</dbReference>
<keyword evidence="7" id="KW-1185">Reference proteome</keyword>
<evidence type="ECO:0000313" key="7">
    <source>
        <dbReference type="Proteomes" id="UP000183200"/>
    </source>
</evidence>
<dbReference type="GO" id="GO:0035999">
    <property type="term" value="P:tetrahydrofolate interconversion"/>
    <property type="evidence" value="ECO:0007669"/>
    <property type="project" value="TreeGrafter"/>
</dbReference>
<evidence type="ECO:0000256" key="1">
    <source>
        <dbReference type="ARBA" id="ARBA00010638"/>
    </source>
</evidence>
<comment type="catalytic activity">
    <reaction evidence="5">
        <text>(6S)-5-formyl-5,6,7,8-tetrahydrofolate + ATP = (6R)-5,10-methenyltetrahydrofolate + ADP + phosphate</text>
        <dbReference type="Rhea" id="RHEA:10488"/>
        <dbReference type="ChEBI" id="CHEBI:30616"/>
        <dbReference type="ChEBI" id="CHEBI:43474"/>
        <dbReference type="ChEBI" id="CHEBI:57455"/>
        <dbReference type="ChEBI" id="CHEBI:57457"/>
        <dbReference type="ChEBI" id="CHEBI:456216"/>
        <dbReference type="EC" id="6.3.3.2"/>
    </reaction>
</comment>
<dbReference type="STRING" id="430522.BFS30_05360"/>
<dbReference type="InterPro" id="IPR024185">
    <property type="entry name" value="FTHF_cligase-like_sf"/>
</dbReference>
<dbReference type="AlphaFoldDB" id="A0A1H0E1K0"/>
<dbReference type="PIRSF" id="PIRSF006806">
    <property type="entry name" value="FTHF_cligase"/>
    <property type="match status" value="1"/>
</dbReference>
<name>A0A1H0E1K0_9SPHI</name>
<feature type="binding site" evidence="4">
    <location>
        <position position="48"/>
    </location>
    <ligand>
        <name>substrate</name>
    </ligand>
</feature>
<dbReference type="SUPFAM" id="SSF100950">
    <property type="entry name" value="NagB/RpiA/CoA transferase-like"/>
    <property type="match status" value="1"/>
</dbReference>
<sequence>MNKSEIRKSAQQQRQSLSPEKVHTLSVKLVEQFALLDLSSVKIVHIFLPIKQKKEPDTFLMIDWLKIHHPEVKIIVPKADFDTALMTHHYYDGLEDLEMSDYQILEPQKAKIHTGEVDMVIVPLLAFDKNGYRIGYGKGFYDRFLQGISTQKIGLSFFDELNVIDDINEHDVRLDKCITPNRTYVFPVT</sequence>
<dbReference type="Gene3D" id="3.40.50.10420">
    <property type="entry name" value="NagB/RpiA/CoA transferase-like"/>
    <property type="match status" value="1"/>
</dbReference>
<dbReference type="EMBL" id="FNGY01000009">
    <property type="protein sequence ID" value="SDN76198.1"/>
    <property type="molecule type" value="Genomic_DNA"/>
</dbReference>
<evidence type="ECO:0000256" key="4">
    <source>
        <dbReference type="PIRSR" id="PIRSR006806-1"/>
    </source>
</evidence>
<dbReference type="Pfam" id="PF01812">
    <property type="entry name" value="5-FTHF_cyc-lig"/>
    <property type="match status" value="1"/>
</dbReference>
<feature type="binding site" evidence="4">
    <location>
        <begin position="133"/>
        <end position="141"/>
    </location>
    <ligand>
        <name>ATP</name>
        <dbReference type="ChEBI" id="CHEBI:30616"/>
    </ligand>
</feature>
<reference evidence="7" key="1">
    <citation type="submission" date="2016-10" db="EMBL/GenBank/DDBJ databases">
        <authorList>
            <person name="Varghese N."/>
            <person name="Submissions S."/>
        </authorList>
    </citation>
    <scope>NUCLEOTIDE SEQUENCE [LARGE SCALE GENOMIC DNA]</scope>
    <source>
        <strain evidence="7">DSM 19110</strain>
    </source>
</reference>
<comment type="similarity">
    <text evidence="1 5">Belongs to the 5-formyltetrahydrofolate cyclo-ligase family.</text>
</comment>
<organism evidence="6 7">
    <name type="scientific">Pedobacter steynii</name>
    <dbReference type="NCBI Taxonomy" id="430522"/>
    <lineage>
        <taxon>Bacteria</taxon>
        <taxon>Pseudomonadati</taxon>
        <taxon>Bacteroidota</taxon>
        <taxon>Sphingobacteriia</taxon>
        <taxon>Sphingobacteriales</taxon>
        <taxon>Sphingobacteriaceae</taxon>
        <taxon>Pedobacter</taxon>
    </lineage>
</organism>
<proteinExistence type="inferred from homology"/>
<dbReference type="InterPro" id="IPR037171">
    <property type="entry name" value="NagB/RpiA_transferase-like"/>
</dbReference>
<evidence type="ECO:0000313" key="6">
    <source>
        <dbReference type="EMBL" id="SDN76198.1"/>
    </source>
</evidence>
<dbReference type="EC" id="6.3.3.2" evidence="5"/>
<keyword evidence="3 4" id="KW-0067">ATP-binding</keyword>
<dbReference type="Proteomes" id="UP000183200">
    <property type="component" value="Unassembled WGS sequence"/>
</dbReference>
<dbReference type="GO" id="GO:0030272">
    <property type="term" value="F:5-formyltetrahydrofolate cyclo-ligase activity"/>
    <property type="evidence" value="ECO:0007669"/>
    <property type="project" value="UniProtKB-EC"/>
</dbReference>
<keyword evidence="2 4" id="KW-0547">Nucleotide-binding</keyword>
<gene>
    <name evidence="6" type="ORF">SAMN05421820_109160</name>
</gene>
<feature type="binding site" evidence="4">
    <location>
        <begin position="3"/>
        <end position="7"/>
    </location>
    <ligand>
        <name>ATP</name>
        <dbReference type="ChEBI" id="CHEBI:30616"/>
    </ligand>
</feature>
<dbReference type="GO" id="GO:0009396">
    <property type="term" value="P:folic acid-containing compound biosynthetic process"/>
    <property type="evidence" value="ECO:0007669"/>
    <property type="project" value="TreeGrafter"/>
</dbReference>
<accession>A0A1H0E1K0</accession>
<dbReference type="InterPro" id="IPR002698">
    <property type="entry name" value="FTHF_cligase"/>
</dbReference>
<feature type="binding site" evidence="4">
    <location>
        <position position="55"/>
    </location>
    <ligand>
        <name>substrate</name>
    </ligand>
</feature>
<dbReference type="GO" id="GO:0046872">
    <property type="term" value="F:metal ion binding"/>
    <property type="evidence" value="ECO:0007669"/>
    <property type="project" value="UniProtKB-KW"/>
</dbReference>
<dbReference type="PANTHER" id="PTHR23407:SF1">
    <property type="entry name" value="5-FORMYLTETRAHYDROFOLATE CYCLO-LIGASE"/>
    <property type="match status" value="1"/>
</dbReference>
<evidence type="ECO:0000256" key="2">
    <source>
        <dbReference type="ARBA" id="ARBA00022741"/>
    </source>
</evidence>
<dbReference type="NCBIfam" id="TIGR02727">
    <property type="entry name" value="MTHFS_bact"/>
    <property type="match status" value="1"/>
</dbReference>
<protein>
    <recommendedName>
        <fullName evidence="5">5-formyltetrahydrofolate cyclo-ligase</fullName>
        <ecNumber evidence="5">6.3.3.2</ecNumber>
    </recommendedName>
</protein>
<dbReference type="RefSeq" id="WP_074611401.1">
    <property type="nucleotide sequence ID" value="NZ_FNGY01000009.1"/>
</dbReference>
<evidence type="ECO:0000256" key="5">
    <source>
        <dbReference type="RuleBase" id="RU361279"/>
    </source>
</evidence>
<keyword evidence="5" id="KW-0460">Magnesium</keyword>
<dbReference type="OrthoDB" id="9801938at2"/>
<keyword evidence="6" id="KW-0436">Ligase</keyword>
<evidence type="ECO:0000256" key="3">
    <source>
        <dbReference type="ARBA" id="ARBA00022840"/>
    </source>
</evidence>